<dbReference type="OrthoDB" id="6258998at2759"/>
<dbReference type="InterPro" id="IPR038599">
    <property type="entry name" value="LAP1C-like_C_sf"/>
</dbReference>
<evidence type="ECO:0000256" key="3">
    <source>
        <dbReference type="ARBA" id="ARBA00022989"/>
    </source>
</evidence>
<dbReference type="GO" id="GO:0001671">
    <property type="term" value="F:ATPase activator activity"/>
    <property type="evidence" value="ECO:0007669"/>
    <property type="project" value="InterPro"/>
</dbReference>
<dbReference type="EMBL" id="ATLV01026176">
    <property type="status" value="NOT_ANNOTATED_CDS"/>
    <property type="molecule type" value="Genomic_DNA"/>
</dbReference>
<dbReference type="EMBL" id="KE525407">
    <property type="protein sequence ID" value="KFB52903.1"/>
    <property type="molecule type" value="Genomic_DNA"/>
</dbReference>
<reference evidence="8" key="2">
    <citation type="submission" date="2020-05" db="UniProtKB">
        <authorList>
            <consortium name="EnsemblMetazoa"/>
        </authorList>
    </citation>
    <scope>IDENTIFICATION</scope>
</reference>
<comment type="subcellular location">
    <subcellularLocation>
        <location evidence="1">Membrane</location>
    </subcellularLocation>
</comment>
<dbReference type="InterPro" id="IPR008662">
    <property type="entry name" value="TOIP1/2"/>
</dbReference>
<evidence type="ECO:0000313" key="7">
    <source>
        <dbReference type="EMBL" id="KFB52903.1"/>
    </source>
</evidence>
<evidence type="ECO:0000256" key="2">
    <source>
        <dbReference type="ARBA" id="ARBA00022692"/>
    </source>
</evidence>
<reference evidence="7 9" key="1">
    <citation type="journal article" date="2014" name="BMC Genomics">
        <title>Genome sequence of Anopheles sinensis provides insight into genetics basis of mosquito competence for malaria parasites.</title>
        <authorList>
            <person name="Zhou D."/>
            <person name="Zhang D."/>
            <person name="Ding G."/>
            <person name="Shi L."/>
            <person name="Hou Q."/>
            <person name="Ye Y."/>
            <person name="Xu Y."/>
            <person name="Zhou H."/>
            <person name="Xiong C."/>
            <person name="Li S."/>
            <person name="Yu J."/>
            <person name="Hong S."/>
            <person name="Yu X."/>
            <person name="Zou P."/>
            <person name="Chen C."/>
            <person name="Chang X."/>
            <person name="Wang W."/>
            <person name="Lv Y."/>
            <person name="Sun Y."/>
            <person name="Ma L."/>
            <person name="Shen B."/>
            <person name="Zhu C."/>
        </authorList>
    </citation>
    <scope>NUCLEOTIDE SEQUENCE [LARGE SCALE GENOMIC DNA]</scope>
</reference>
<organism evidence="7">
    <name type="scientific">Anopheles sinensis</name>
    <name type="common">Mosquito</name>
    <dbReference type="NCBI Taxonomy" id="74873"/>
    <lineage>
        <taxon>Eukaryota</taxon>
        <taxon>Metazoa</taxon>
        <taxon>Ecdysozoa</taxon>
        <taxon>Arthropoda</taxon>
        <taxon>Hexapoda</taxon>
        <taxon>Insecta</taxon>
        <taxon>Pterygota</taxon>
        <taxon>Neoptera</taxon>
        <taxon>Endopterygota</taxon>
        <taxon>Diptera</taxon>
        <taxon>Nematocera</taxon>
        <taxon>Culicoidea</taxon>
        <taxon>Culicidae</taxon>
        <taxon>Anophelinae</taxon>
        <taxon>Anopheles</taxon>
    </lineage>
</organism>
<proteinExistence type="predicted"/>
<accession>A0A084WRQ9</accession>
<dbReference type="GO" id="GO:0016020">
    <property type="term" value="C:membrane"/>
    <property type="evidence" value="ECO:0007669"/>
    <property type="project" value="UniProtKB-SubCell"/>
</dbReference>
<name>A0A084WRQ9_ANOSI</name>
<dbReference type="PANTHER" id="PTHR18843:SF7">
    <property type="entry name" value="LAMINA-ASSOCIATED POLYPEPTIDE 1B ISOFORM 1-RELATED"/>
    <property type="match status" value="1"/>
</dbReference>
<feature type="region of interest" description="Disordered" evidence="5">
    <location>
        <begin position="1"/>
        <end position="83"/>
    </location>
</feature>
<evidence type="ECO:0000313" key="9">
    <source>
        <dbReference type="Proteomes" id="UP000030765"/>
    </source>
</evidence>
<evidence type="ECO:0000256" key="4">
    <source>
        <dbReference type="ARBA" id="ARBA00023136"/>
    </source>
</evidence>
<feature type="transmembrane region" description="Helical" evidence="6">
    <location>
        <begin position="90"/>
        <end position="107"/>
    </location>
</feature>
<evidence type="ECO:0000256" key="1">
    <source>
        <dbReference type="ARBA" id="ARBA00004370"/>
    </source>
</evidence>
<dbReference type="PANTHER" id="PTHR18843">
    <property type="entry name" value="TORSIN-1A-INTERACTING PROTEIN"/>
    <property type="match status" value="1"/>
</dbReference>
<evidence type="ECO:0000256" key="6">
    <source>
        <dbReference type="SAM" id="Phobius"/>
    </source>
</evidence>
<dbReference type="OMA" id="HEKCTEF"/>
<keyword evidence="4 6" id="KW-0472">Membrane</keyword>
<dbReference type="Gene3D" id="3.40.50.12190">
    <property type="match status" value="1"/>
</dbReference>
<keyword evidence="2 6" id="KW-0812">Transmembrane</keyword>
<sequence>MDVSSCNSTLPYTDGDDLIDSDHSISEDRTDDDEPPVREATPLPFHSKELPTPVNRSKKTPSKQVATPKTPVQPPEPRTEKSVDSGVLDPVTWILLAFVLFGCAYGVRNALQKYYTKLPPAAVIHEKCTEFYTLEESYTNIDDNLWDALEVSFRRANAHKRREPGTFLFLHHGSIEMVDRFIENISNITAYCFGGTEPIVLEQKYFQRADIQRDFGEFISQQKAALQKQGIMVVRNLEGIPPKAARAFHSICDPEEPLVDRAVIYFTMDTSKVGGKVTRGGVRSATEEAEMLLYHMWKDVLNPEVLDPLVIRLTEGVYRIV</sequence>
<protein>
    <submittedName>
        <fullName evidence="7 8">Uncharacterized protein</fullName>
    </submittedName>
</protein>
<gene>
    <name evidence="7" type="ORF">ZHAS_00021182</name>
</gene>
<keyword evidence="9" id="KW-1185">Reference proteome</keyword>
<dbReference type="EnsemblMetazoa" id="ASIC021182-RA">
    <property type="protein sequence ID" value="ASIC021182-PA"/>
    <property type="gene ID" value="ASIC021182"/>
</dbReference>
<dbReference type="GO" id="GO:0061024">
    <property type="term" value="P:membrane organization"/>
    <property type="evidence" value="ECO:0007669"/>
    <property type="project" value="TreeGrafter"/>
</dbReference>
<keyword evidence="3 6" id="KW-1133">Transmembrane helix</keyword>
<dbReference type="Proteomes" id="UP000030765">
    <property type="component" value="Unassembled WGS sequence"/>
</dbReference>
<dbReference type="VEuPathDB" id="VectorBase:ASIC021182"/>
<dbReference type="STRING" id="74873.A0A084WRQ9"/>
<evidence type="ECO:0000313" key="8">
    <source>
        <dbReference type="EnsemblMetazoa" id="ASIC021182-PA"/>
    </source>
</evidence>
<dbReference type="AlphaFoldDB" id="A0A084WRQ9"/>
<evidence type="ECO:0000256" key="5">
    <source>
        <dbReference type="SAM" id="MobiDB-lite"/>
    </source>
</evidence>
<feature type="compositionally biased region" description="Polar residues" evidence="5">
    <location>
        <begin position="1"/>
        <end position="11"/>
    </location>
</feature>